<dbReference type="EMBL" id="JXTC01000128">
    <property type="protein sequence ID" value="PON86675.1"/>
    <property type="molecule type" value="Genomic_DNA"/>
</dbReference>
<reference evidence="2" key="1">
    <citation type="submission" date="2016-06" db="EMBL/GenBank/DDBJ databases">
        <title>Parallel loss of symbiosis genes in relatives of nitrogen-fixing non-legume Parasponia.</title>
        <authorList>
            <person name="Van Velzen R."/>
            <person name="Holmer R."/>
            <person name="Bu F."/>
            <person name="Rutten L."/>
            <person name="Van Zeijl A."/>
            <person name="Liu W."/>
            <person name="Santuari L."/>
            <person name="Cao Q."/>
            <person name="Sharma T."/>
            <person name="Shen D."/>
            <person name="Roswanjaya Y."/>
            <person name="Wardhani T."/>
            <person name="Kalhor M.S."/>
            <person name="Jansen J."/>
            <person name="Van den Hoogen J."/>
            <person name="Gungor B."/>
            <person name="Hartog M."/>
            <person name="Hontelez J."/>
            <person name="Verver J."/>
            <person name="Yang W.-C."/>
            <person name="Schijlen E."/>
            <person name="Repin R."/>
            <person name="Schilthuizen M."/>
            <person name="Schranz E."/>
            <person name="Heidstra R."/>
            <person name="Miyata K."/>
            <person name="Fedorova E."/>
            <person name="Kohlen W."/>
            <person name="Bisseling T."/>
            <person name="Smit S."/>
            <person name="Geurts R."/>
        </authorList>
    </citation>
    <scope>NUCLEOTIDE SEQUENCE [LARGE SCALE GENOMIC DNA]</scope>
    <source>
        <strain evidence="2">cv. RG33-2</strain>
    </source>
</reference>
<accession>A0A2P5EMH8</accession>
<organism evidence="1 2">
    <name type="scientific">Trema orientale</name>
    <name type="common">Charcoal tree</name>
    <name type="synonym">Celtis orientalis</name>
    <dbReference type="NCBI Taxonomy" id="63057"/>
    <lineage>
        <taxon>Eukaryota</taxon>
        <taxon>Viridiplantae</taxon>
        <taxon>Streptophyta</taxon>
        <taxon>Embryophyta</taxon>
        <taxon>Tracheophyta</taxon>
        <taxon>Spermatophyta</taxon>
        <taxon>Magnoliopsida</taxon>
        <taxon>eudicotyledons</taxon>
        <taxon>Gunneridae</taxon>
        <taxon>Pentapetalae</taxon>
        <taxon>rosids</taxon>
        <taxon>fabids</taxon>
        <taxon>Rosales</taxon>
        <taxon>Cannabaceae</taxon>
        <taxon>Trema</taxon>
    </lineage>
</organism>
<keyword evidence="2" id="KW-1185">Reference proteome</keyword>
<comment type="caution">
    <text evidence="1">The sequence shown here is derived from an EMBL/GenBank/DDBJ whole genome shotgun (WGS) entry which is preliminary data.</text>
</comment>
<name>A0A2P5EMH8_TREOI</name>
<dbReference type="InParanoid" id="A0A2P5EMH8"/>
<dbReference type="AlphaFoldDB" id="A0A2P5EMH8"/>
<sequence length="118" mass="12901">MQFQASLSASISLVTGSQSTPPRINEPEIVGEMLDLRRGFRRGVNRKLKRVASTSSTTTFQSQEPIVPDAELRDIFSQTFGIPDEHSTTCCSEYSFYAPAAFVAYDGLTLRSSSSSLA</sequence>
<proteinExistence type="predicted"/>
<gene>
    <name evidence="1" type="ORF">TorRG33x02_175070</name>
</gene>
<protein>
    <submittedName>
        <fullName evidence="1">Uncharacterized protein</fullName>
    </submittedName>
</protein>
<dbReference type="Proteomes" id="UP000237000">
    <property type="component" value="Unassembled WGS sequence"/>
</dbReference>
<evidence type="ECO:0000313" key="1">
    <source>
        <dbReference type="EMBL" id="PON86675.1"/>
    </source>
</evidence>
<evidence type="ECO:0000313" key="2">
    <source>
        <dbReference type="Proteomes" id="UP000237000"/>
    </source>
</evidence>